<dbReference type="Proteomes" id="UP000054078">
    <property type="component" value="Unassembled WGS sequence"/>
</dbReference>
<name>A0A100YWA7_TRASO</name>
<dbReference type="SUPFAM" id="SSF55658">
    <property type="entry name" value="L9 N-domain-like"/>
    <property type="match status" value="1"/>
</dbReference>
<evidence type="ECO:0000256" key="1">
    <source>
        <dbReference type="ARBA" id="ARBA00010605"/>
    </source>
</evidence>
<dbReference type="Pfam" id="PF03948">
    <property type="entry name" value="Ribosomal_L9_C"/>
    <property type="match status" value="1"/>
</dbReference>
<comment type="caution">
    <text evidence="10">The sequence shown here is derived from an EMBL/GenBank/DDBJ whole genome shotgun (WGS) entry which is preliminary data.</text>
</comment>
<dbReference type="PROSITE" id="PS00651">
    <property type="entry name" value="RIBOSOMAL_L9"/>
    <property type="match status" value="1"/>
</dbReference>
<keyword evidence="11" id="KW-1185">Reference proteome</keyword>
<feature type="region of interest" description="Disordered" evidence="8">
    <location>
        <begin position="151"/>
        <end position="179"/>
    </location>
</feature>
<evidence type="ECO:0000256" key="3">
    <source>
        <dbReference type="ARBA" id="ARBA00022884"/>
    </source>
</evidence>
<organism evidence="10 11">
    <name type="scientific">Tractidigestivibacter scatoligenes</name>
    <name type="common">Olsenella scatoligenes</name>
    <dbReference type="NCBI Taxonomy" id="1299998"/>
    <lineage>
        <taxon>Bacteria</taxon>
        <taxon>Bacillati</taxon>
        <taxon>Actinomycetota</taxon>
        <taxon>Coriobacteriia</taxon>
        <taxon>Coriobacteriales</taxon>
        <taxon>Atopobiaceae</taxon>
        <taxon>Tractidigestivibacter</taxon>
    </lineage>
</organism>
<dbReference type="STRING" id="1299998.AUL39_00510"/>
<dbReference type="GO" id="GO:1990904">
    <property type="term" value="C:ribonucleoprotein complex"/>
    <property type="evidence" value="ECO:0007669"/>
    <property type="project" value="UniProtKB-KW"/>
</dbReference>
<dbReference type="SUPFAM" id="SSF55653">
    <property type="entry name" value="Ribosomal protein L9 C-domain"/>
    <property type="match status" value="1"/>
</dbReference>
<evidence type="ECO:0000256" key="4">
    <source>
        <dbReference type="ARBA" id="ARBA00022980"/>
    </source>
</evidence>
<dbReference type="PANTHER" id="PTHR21368">
    <property type="entry name" value="50S RIBOSOMAL PROTEIN L9"/>
    <property type="match status" value="1"/>
</dbReference>
<accession>A0A100YWA7</accession>
<dbReference type="GO" id="GO:0019843">
    <property type="term" value="F:rRNA binding"/>
    <property type="evidence" value="ECO:0007669"/>
    <property type="project" value="UniProtKB-UniRule"/>
</dbReference>
<comment type="similarity">
    <text evidence="1 7">Belongs to the bacterial ribosomal protein bL9 family.</text>
</comment>
<proteinExistence type="inferred from homology"/>
<dbReference type="InterPro" id="IPR009027">
    <property type="entry name" value="Ribosomal_bL9/RNase_H1_N"/>
</dbReference>
<dbReference type="Gene3D" id="3.40.5.10">
    <property type="entry name" value="Ribosomal protein L9, N-terminal domain"/>
    <property type="match status" value="1"/>
</dbReference>
<dbReference type="InterPro" id="IPR020594">
    <property type="entry name" value="Ribosomal_bL9_bac/chp"/>
</dbReference>
<dbReference type="InterPro" id="IPR036791">
    <property type="entry name" value="Ribosomal_bL9_C_sf"/>
</dbReference>
<reference evidence="10 11" key="1">
    <citation type="submission" date="2015-12" db="EMBL/GenBank/DDBJ databases">
        <title>Draft Genome Sequence of Olsenella scatoligenes SK9K4T; a Producer of 3-Methylindole- (skatole) and 4-Methylphenol- (p-cresol) Isolated from Pig Feces.</title>
        <authorList>
            <person name="Li X."/>
            <person name="Borg B."/>
            <person name="Canibe N."/>
        </authorList>
    </citation>
    <scope>NUCLEOTIDE SEQUENCE [LARGE SCALE GENOMIC DNA]</scope>
    <source>
        <strain evidence="10 11">SK9K4</strain>
    </source>
</reference>
<feature type="domain" description="Ribosomal protein L9" evidence="9">
    <location>
        <begin position="13"/>
        <end position="40"/>
    </location>
</feature>
<evidence type="ECO:0000256" key="2">
    <source>
        <dbReference type="ARBA" id="ARBA00022730"/>
    </source>
</evidence>
<feature type="compositionally biased region" description="Acidic residues" evidence="8">
    <location>
        <begin position="159"/>
        <end position="179"/>
    </location>
</feature>
<dbReference type="OrthoDB" id="9788336at2"/>
<dbReference type="InterPro" id="IPR000244">
    <property type="entry name" value="Ribosomal_bL9"/>
</dbReference>
<evidence type="ECO:0000256" key="5">
    <source>
        <dbReference type="ARBA" id="ARBA00023274"/>
    </source>
</evidence>
<dbReference type="RefSeq" id="WP_059052578.1">
    <property type="nucleotide sequence ID" value="NZ_LOJF01000001.1"/>
</dbReference>
<dbReference type="Gene3D" id="3.10.430.100">
    <property type="entry name" value="Ribosomal protein L9, C-terminal domain"/>
    <property type="match status" value="1"/>
</dbReference>
<dbReference type="Pfam" id="PF01281">
    <property type="entry name" value="Ribosomal_L9_N"/>
    <property type="match status" value="1"/>
</dbReference>
<sequence length="179" mass="19344">MKVILLGELRGKGGEGDVVDVAQGYAENYLFRNKIAQPATPGNLKQLEQRRDSIAKREAERIANAEATKAILDEKLVKVDAKIGEEGQLFGSITSQQIVDAIKAQLGVDVDRKRIVRGATIKTAGRHAVEINLYREINAKIVVLVGDEPVAEEPKAEEAAEPEVAEAADEATETTEAAE</sequence>
<dbReference type="EMBL" id="LOJF01000001">
    <property type="protein sequence ID" value="KUH58870.1"/>
    <property type="molecule type" value="Genomic_DNA"/>
</dbReference>
<dbReference type="NCBIfam" id="TIGR00158">
    <property type="entry name" value="L9"/>
    <property type="match status" value="1"/>
</dbReference>
<evidence type="ECO:0000313" key="10">
    <source>
        <dbReference type="EMBL" id="KUH58870.1"/>
    </source>
</evidence>
<evidence type="ECO:0000259" key="9">
    <source>
        <dbReference type="PROSITE" id="PS00651"/>
    </source>
</evidence>
<dbReference type="GO" id="GO:0003735">
    <property type="term" value="F:structural constituent of ribosome"/>
    <property type="evidence" value="ECO:0007669"/>
    <property type="project" value="InterPro"/>
</dbReference>
<keyword evidence="2 7" id="KW-0699">rRNA-binding</keyword>
<evidence type="ECO:0000256" key="7">
    <source>
        <dbReference type="HAMAP-Rule" id="MF_00503"/>
    </source>
</evidence>
<gene>
    <name evidence="7" type="primary">rplI</name>
    <name evidence="10" type="ORF">AUL39_00510</name>
</gene>
<dbReference type="HAMAP" id="MF_00503">
    <property type="entry name" value="Ribosomal_bL9"/>
    <property type="match status" value="1"/>
</dbReference>
<comment type="function">
    <text evidence="7">Binds to the 23S rRNA.</text>
</comment>
<keyword evidence="3 7" id="KW-0694">RNA-binding</keyword>
<keyword evidence="5 7" id="KW-0687">Ribonucleoprotein</keyword>
<protein>
    <recommendedName>
        <fullName evidence="6 7">Large ribosomal subunit protein bL9</fullName>
    </recommendedName>
</protein>
<dbReference type="InterPro" id="IPR036935">
    <property type="entry name" value="Ribosomal_bL9_N_sf"/>
</dbReference>
<dbReference type="AlphaFoldDB" id="A0A100YWA7"/>
<keyword evidence="4 7" id="KW-0689">Ribosomal protein</keyword>
<dbReference type="GO" id="GO:0005840">
    <property type="term" value="C:ribosome"/>
    <property type="evidence" value="ECO:0007669"/>
    <property type="project" value="UniProtKB-KW"/>
</dbReference>
<evidence type="ECO:0000313" key="11">
    <source>
        <dbReference type="Proteomes" id="UP000054078"/>
    </source>
</evidence>
<dbReference type="InterPro" id="IPR020070">
    <property type="entry name" value="Ribosomal_bL9_N"/>
</dbReference>
<dbReference type="InterPro" id="IPR020069">
    <property type="entry name" value="Ribosomal_bL9_C"/>
</dbReference>
<evidence type="ECO:0000256" key="8">
    <source>
        <dbReference type="SAM" id="MobiDB-lite"/>
    </source>
</evidence>
<dbReference type="GO" id="GO:0006412">
    <property type="term" value="P:translation"/>
    <property type="evidence" value="ECO:0007669"/>
    <property type="project" value="UniProtKB-UniRule"/>
</dbReference>
<evidence type="ECO:0000256" key="6">
    <source>
        <dbReference type="ARBA" id="ARBA00035292"/>
    </source>
</evidence>